<comment type="function">
    <text evidence="6">Part of the dynactin complex that activates the molecular motor dynein for ultra-processive transport along microtubules.</text>
</comment>
<dbReference type="PANTHER" id="PTHR13072">
    <property type="entry name" value="DYNACTIN 6"/>
    <property type="match status" value="1"/>
</dbReference>
<keyword evidence="5" id="KW-0206">Cytoskeleton</keyword>
<evidence type="ECO:0000256" key="6">
    <source>
        <dbReference type="ARBA" id="ARBA00034687"/>
    </source>
</evidence>
<sequence>MPPKPRPSEAVAKPPTVLASSVVIAEAASLTGTFPIKIGANTVIHPRAKLTSAQGPITIGEHCIICERTQICPPGAEGLVIEDGVVVEVNAVVEGSVGAGSVVEVGVRIGKGGSVGLNCKLGPLTKVLEGEVIEDNTVIFGSGQRRVDASGTADARRRLLERHIESLRVLIPSNPSKFVN</sequence>
<dbReference type="Gene3D" id="2.160.10.10">
    <property type="entry name" value="Hexapeptide repeat proteins"/>
    <property type="match status" value="1"/>
</dbReference>
<organism evidence="7 8">
    <name type="scientific">Tuber aestivum</name>
    <name type="common">summer truffle</name>
    <dbReference type="NCBI Taxonomy" id="59557"/>
    <lineage>
        <taxon>Eukaryota</taxon>
        <taxon>Fungi</taxon>
        <taxon>Dikarya</taxon>
        <taxon>Ascomycota</taxon>
        <taxon>Pezizomycotina</taxon>
        <taxon>Pezizomycetes</taxon>
        <taxon>Pezizales</taxon>
        <taxon>Tuberaceae</taxon>
        <taxon>Tuber</taxon>
    </lineage>
</organism>
<evidence type="ECO:0000256" key="4">
    <source>
        <dbReference type="ARBA" id="ARBA00022490"/>
    </source>
</evidence>
<dbReference type="InterPro" id="IPR027777">
    <property type="entry name" value="DCTN6"/>
</dbReference>
<keyword evidence="8" id="KW-1185">Reference proteome</keyword>
<accession>A0A292PYG9</accession>
<evidence type="ECO:0000256" key="2">
    <source>
        <dbReference type="ARBA" id="ARBA00007719"/>
    </source>
</evidence>
<reference evidence="7" key="1">
    <citation type="submission" date="2015-10" db="EMBL/GenBank/DDBJ databases">
        <authorList>
            <person name="Regsiter A."/>
            <person name="william w."/>
        </authorList>
    </citation>
    <scope>NUCLEOTIDE SEQUENCE</scope>
    <source>
        <strain evidence="7">Montdore</strain>
    </source>
</reference>
<dbReference type="Proteomes" id="UP001412239">
    <property type="component" value="Unassembled WGS sequence"/>
</dbReference>
<comment type="similarity">
    <text evidence="2">Belongs to the dynactin subunits 5/6 family. Dynactin subunit 6 subfamily.</text>
</comment>
<name>A0A292PYG9_9PEZI</name>
<dbReference type="GO" id="GO:0070840">
    <property type="term" value="F:dynein complex binding"/>
    <property type="evidence" value="ECO:0007669"/>
    <property type="project" value="TreeGrafter"/>
</dbReference>
<protein>
    <recommendedName>
        <fullName evidence="3">Dynactin subunit 6</fullName>
    </recommendedName>
</protein>
<dbReference type="SUPFAM" id="SSF51161">
    <property type="entry name" value="Trimeric LpxA-like enzymes"/>
    <property type="match status" value="1"/>
</dbReference>
<proteinExistence type="inferred from homology"/>
<evidence type="ECO:0000256" key="1">
    <source>
        <dbReference type="ARBA" id="ARBA00004245"/>
    </source>
</evidence>
<keyword evidence="4" id="KW-0963">Cytoplasm</keyword>
<dbReference type="GO" id="GO:0005869">
    <property type="term" value="C:dynactin complex"/>
    <property type="evidence" value="ECO:0007669"/>
    <property type="project" value="InterPro"/>
</dbReference>
<gene>
    <name evidence="7" type="ORF">GSTUAT00004098001</name>
</gene>
<comment type="subcellular location">
    <subcellularLocation>
        <location evidence="1">Cytoplasm</location>
        <location evidence="1">Cytoskeleton</location>
    </subcellularLocation>
</comment>
<dbReference type="PANTHER" id="PTHR13072:SF0">
    <property type="entry name" value="DYNACTIN SUBUNIT 6"/>
    <property type="match status" value="1"/>
</dbReference>
<evidence type="ECO:0000256" key="5">
    <source>
        <dbReference type="ARBA" id="ARBA00023212"/>
    </source>
</evidence>
<dbReference type="InterPro" id="IPR011004">
    <property type="entry name" value="Trimer_LpxA-like_sf"/>
</dbReference>
<evidence type="ECO:0000313" key="8">
    <source>
        <dbReference type="Proteomes" id="UP001412239"/>
    </source>
</evidence>
<dbReference type="AlphaFoldDB" id="A0A292PYG9"/>
<evidence type="ECO:0000313" key="7">
    <source>
        <dbReference type="EMBL" id="CUS11841.1"/>
    </source>
</evidence>
<dbReference type="GO" id="GO:0007052">
    <property type="term" value="P:mitotic spindle organization"/>
    <property type="evidence" value="ECO:0007669"/>
    <property type="project" value="TreeGrafter"/>
</dbReference>
<evidence type="ECO:0000256" key="3">
    <source>
        <dbReference type="ARBA" id="ARBA00016573"/>
    </source>
</evidence>
<dbReference type="EMBL" id="LN891011">
    <property type="protein sequence ID" value="CUS11841.1"/>
    <property type="molecule type" value="Genomic_DNA"/>
</dbReference>